<protein>
    <submittedName>
        <fullName evidence="1">Uncharacterized protein</fullName>
    </submittedName>
</protein>
<reference evidence="1 2" key="1">
    <citation type="submission" date="2012-04" db="EMBL/GenBank/DDBJ databases">
        <authorList>
            <person name="Harkins D.M."/>
            <person name="Madupu R."/>
            <person name="Durkin A.S."/>
            <person name="Torralba M."/>
            <person name="Methe B."/>
            <person name="Sutton G.G."/>
            <person name="Nelson K.E."/>
        </authorList>
    </citation>
    <scope>NUCLEOTIDE SEQUENCE [LARGE SCALE GENOMIC DNA]</scope>
    <source>
        <strain evidence="1 2">VK64</strain>
    </source>
</reference>
<name>I2NDJ7_NEISI</name>
<accession>I2NDJ7</accession>
<sequence length="38" mass="4285">MGGFQTTPVMQRSSEKTFVATEHWFSVCVSAACRFPFL</sequence>
<comment type="caution">
    <text evidence="1">The sequence shown here is derived from an EMBL/GenBank/DDBJ whole genome shotgun (WGS) entry which is preliminary data.</text>
</comment>
<evidence type="ECO:0000313" key="2">
    <source>
        <dbReference type="Proteomes" id="UP000004473"/>
    </source>
</evidence>
<evidence type="ECO:0000313" key="1">
    <source>
        <dbReference type="EMBL" id="EIG23908.1"/>
    </source>
</evidence>
<dbReference type="Proteomes" id="UP000004473">
    <property type="component" value="Unassembled WGS sequence"/>
</dbReference>
<gene>
    <name evidence="1" type="ORF">HMPREF1051_1466</name>
</gene>
<dbReference type="EMBL" id="AJMT01000202">
    <property type="protein sequence ID" value="EIG23908.1"/>
    <property type="molecule type" value="Genomic_DNA"/>
</dbReference>
<dbReference type="AlphaFoldDB" id="I2NDJ7"/>
<proteinExistence type="predicted"/>
<organism evidence="1 2">
    <name type="scientific">Neisseria sicca VK64</name>
    <dbReference type="NCBI Taxonomy" id="1095748"/>
    <lineage>
        <taxon>Bacteria</taxon>
        <taxon>Pseudomonadati</taxon>
        <taxon>Pseudomonadota</taxon>
        <taxon>Betaproteobacteria</taxon>
        <taxon>Neisseriales</taxon>
        <taxon>Neisseriaceae</taxon>
        <taxon>Neisseria</taxon>
    </lineage>
</organism>